<sequence length="233" mass="25228">MSSPSPLPKPKAIVFDLLTGLLDSWTVWDASTPSKTSAEGRKWRQQYLAITYGSTTYGPGSTYEELVTRAAIESGMPPSAPEALLRHWGDLKAWPEVGPVLRELRAKGYLLGVITNCSKDKGSAAVRNAEKSAEEAGNEEEESWRFDAAITAEEIGWYKPALEAYHAVLPLLGDGGVRPEEVLFVAGSAGDVQGASKAGFKVVWNNHVGLERKGDAIPLKEGRTLSDVLEDFL</sequence>
<keyword evidence="1" id="KW-0378">Hydrolase</keyword>
<protein>
    <recommendedName>
        <fullName evidence="4">Haloacid dehalogenase</fullName>
    </recommendedName>
</protein>
<dbReference type="InterPro" id="IPR023214">
    <property type="entry name" value="HAD_sf"/>
</dbReference>
<dbReference type="Gene3D" id="3.40.50.1000">
    <property type="entry name" value="HAD superfamily/HAD-like"/>
    <property type="match status" value="1"/>
</dbReference>
<dbReference type="SUPFAM" id="SSF56784">
    <property type="entry name" value="HAD-like"/>
    <property type="match status" value="1"/>
</dbReference>
<dbReference type="EMBL" id="WVTA01000004">
    <property type="protein sequence ID" value="KAK3213682.1"/>
    <property type="molecule type" value="Genomic_DNA"/>
</dbReference>
<dbReference type="Gene3D" id="1.10.150.240">
    <property type="entry name" value="Putative phosphatase, domain 2"/>
    <property type="match status" value="1"/>
</dbReference>
<dbReference type="PANTHER" id="PTHR43316:SF3">
    <property type="entry name" value="HALOACID DEHALOGENASE, TYPE II (AFU_ORTHOLOGUE AFUA_2G07750)-RELATED"/>
    <property type="match status" value="1"/>
</dbReference>
<reference evidence="2 3" key="1">
    <citation type="submission" date="2021-02" db="EMBL/GenBank/DDBJ databases">
        <title>Genome assembly of Pseudopithomyces chartarum.</title>
        <authorList>
            <person name="Jauregui R."/>
            <person name="Singh J."/>
            <person name="Voisey C."/>
        </authorList>
    </citation>
    <scope>NUCLEOTIDE SEQUENCE [LARGE SCALE GENOMIC DNA]</scope>
    <source>
        <strain evidence="2 3">AGR01</strain>
    </source>
</reference>
<dbReference type="GO" id="GO:0016787">
    <property type="term" value="F:hydrolase activity"/>
    <property type="evidence" value="ECO:0007669"/>
    <property type="project" value="UniProtKB-KW"/>
</dbReference>
<gene>
    <name evidence="2" type="ORF">GRF29_28g684466</name>
</gene>
<dbReference type="InterPro" id="IPR051540">
    <property type="entry name" value="S-2-haloacid_dehalogenase"/>
</dbReference>
<evidence type="ECO:0008006" key="4">
    <source>
        <dbReference type="Google" id="ProtNLM"/>
    </source>
</evidence>
<dbReference type="PANTHER" id="PTHR43316">
    <property type="entry name" value="HYDROLASE, HALOACID DELAHOGENASE-RELATED"/>
    <property type="match status" value="1"/>
</dbReference>
<dbReference type="SFLD" id="SFLDS00003">
    <property type="entry name" value="Haloacid_Dehalogenase"/>
    <property type="match status" value="1"/>
</dbReference>
<dbReference type="Proteomes" id="UP001280581">
    <property type="component" value="Unassembled WGS sequence"/>
</dbReference>
<comment type="caution">
    <text evidence="2">The sequence shown here is derived from an EMBL/GenBank/DDBJ whole genome shotgun (WGS) entry which is preliminary data.</text>
</comment>
<dbReference type="Pfam" id="PF00702">
    <property type="entry name" value="Hydrolase"/>
    <property type="match status" value="1"/>
</dbReference>
<name>A0AAN6RJ66_9PLEO</name>
<organism evidence="2 3">
    <name type="scientific">Pseudopithomyces chartarum</name>
    <dbReference type="NCBI Taxonomy" id="1892770"/>
    <lineage>
        <taxon>Eukaryota</taxon>
        <taxon>Fungi</taxon>
        <taxon>Dikarya</taxon>
        <taxon>Ascomycota</taxon>
        <taxon>Pezizomycotina</taxon>
        <taxon>Dothideomycetes</taxon>
        <taxon>Pleosporomycetidae</taxon>
        <taxon>Pleosporales</taxon>
        <taxon>Massarineae</taxon>
        <taxon>Didymosphaeriaceae</taxon>
        <taxon>Pseudopithomyces</taxon>
    </lineage>
</organism>
<evidence type="ECO:0000313" key="2">
    <source>
        <dbReference type="EMBL" id="KAK3213682.1"/>
    </source>
</evidence>
<evidence type="ECO:0000256" key="1">
    <source>
        <dbReference type="ARBA" id="ARBA00022801"/>
    </source>
</evidence>
<dbReference type="InterPro" id="IPR036412">
    <property type="entry name" value="HAD-like_sf"/>
</dbReference>
<evidence type="ECO:0000313" key="3">
    <source>
        <dbReference type="Proteomes" id="UP001280581"/>
    </source>
</evidence>
<keyword evidence="3" id="KW-1185">Reference proteome</keyword>
<proteinExistence type="predicted"/>
<dbReference type="AlphaFoldDB" id="A0AAN6RJ66"/>
<accession>A0AAN6RJ66</accession>
<dbReference type="InterPro" id="IPR023198">
    <property type="entry name" value="PGP-like_dom2"/>
</dbReference>
<dbReference type="SFLD" id="SFLDG01129">
    <property type="entry name" value="C1.5:_HAD__Beta-PGM__Phosphata"/>
    <property type="match status" value="1"/>
</dbReference>